<sequence>MRKLQPEKGYLTIKGLGSWVTHLMGPYLTLWLKNIGLSYTQIGLAQSVSSFTSFITDFPTGGLADRYGRRLNYAFGLFLFSIGLLIIALFKSFTLVLLGMTLGGLGQAFMSGTLVPWLYDSLDDKRKAYNVFSKMKTINGILGAVAGATASLLSRYYLNLPLILSGAFGLLTAVLAVLLLEENYGHHGDKGYWAILKGGAKHILENRTLHLLLASSLLLTFSARTFFMFWMLLAKNIGLKGEYLGYVYTLLILSTSLGGAISVKLSKMIDYKKVAVAGTVAFGIVLALMGFTHSIYQLLVLLVAIEVVMSVRGPAMLTLRNEIIPSEGRSTITSALSTITSLFAMIANIAVGAIADAMSLKTLYIIAGCLALAASLFIAMATKRA</sequence>
<dbReference type="GO" id="GO:0016020">
    <property type="term" value="C:membrane"/>
    <property type="evidence" value="ECO:0007669"/>
    <property type="project" value="UniProtKB-SubCell"/>
</dbReference>
<dbReference type="InterPro" id="IPR036259">
    <property type="entry name" value="MFS_trans_sf"/>
</dbReference>
<dbReference type="PANTHER" id="PTHR23530">
    <property type="entry name" value="TRANSPORT PROTEIN-RELATED"/>
    <property type="match status" value="1"/>
</dbReference>
<comment type="subcellular location">
    <subcellularLocation>
        <location evidence="1">Membrane</location>
        <topology evidence="1">Multi-pass membrane protein</topology>
    </subcellularLocation>
</comment>
<keyword evidence="4 5" id="KW-0472">Membrane</keyword>
<dbReference type="PROSITE" id="PS00216">
    <property type="entry name" value="SUGAR_TRANSPORT_1"/>
    <property type="match status" value="1"/>
</dbReference>
<accession>A0A075LVC7</accession>
<dbReference type="RefSeq" id="WP_048165762.1">
    <property type="nucleotide sequence ID" value="NZ_CP006019.1"/>
</dbReference>
<evidence type="ECO:0000313" key="7">
    <source>
        <dbReference type="EMBL" id="AIF70294.1"/>
    </source>
</evidence>
<feature type="transmembrane region" description="Helical" evidence="5">
    <location>
        <begin position="298"/>
        <end position="319"/>
    </location>
</feature>
<dbReference type="HOGENOM" id="CLU_046685_9_1_2"/>
<dbReference type="AlphaFoldDB" id="A0A075LVC7"/>
<feature type="transmembrane region" description="Helical" evidence="5">
    <location>
        <begin position="331"/>
        <end position="351"/>
    </location>
</feature>
<evidence type="ECO:0000256" key="1">
    <source>
        <dbReference type="ARBA" id="ARBA00004141"/>
    </source>
</evidence>
<dbReference type="PRINTS" id="PR01035">
    <property type="entry name" value="TCRTETA"/>
</dbReference>
<feature type="transmembrane region" description="Helical" evidence="5">
    <location>
        <begin position="96"/>
        <end position="119"/>
    </location>
</feature>
<dbReference type="STRING" id="1343739.PAP_09595"/>
<dbReference type="GeneID" id="24843015"/>
<dbReference type="InterPro" id="IPR020846">
    <property type="entry name" value="MFS_dom"/>
</dbReference>
<reference evidence="8" key="1">
    <citation type="submission" date="2013-06" db="EMBL/GenBank/DDBJ databases">
        <title>Complete Genome Sequence of Hyperthermophilic Palaeococcus pacificus DY20341T, Isolated from a Deep-Sea Hydrothermal Sediments.</title>
        <authorList>
            <person name="Zeng X."/>
            <person name="Shao Z."/>
        </authorList>
    </citation>
    <scope>NUCLEOTIDE SEQUENCE [LARGE SCALE GENOMIC DNA]</scope>
    <source>
        <strain evidence="8">DY20341</strain>
    </source>
</reference>
<dbReference type="Gene3D" id="1.20.1250.20">
    <property type="entry name" value="MFS general substrate transporter like domains"/>
    <property type="match status" value="1"/>
</dbReference>
<feature type="transmembrane region" description="Helical" evidence="5">
    <location>
        <begin position="274"/>
        <end position="292"/>
    </location>
</feature>
<dbReference type="InterPro" id="IPR053160">
    <property type="entry name" value="MFS_DHA3_Transporter"/>
</dbReference>
<feature type="transmembrane region" description="Helical" evidence="5">
    <location>
        <begin position="71"/>
        <end position="90"/>
    </location>
</feature>
<dbReference type="EMBL" id="CP006019">
    <property type="protein sequence ID" value="AIF70294.1"/>
    <property type="molecule type" value="Genomic_DNA"/>
</dbReference>
<dbReference type="KEGG" id="ppac:PAP_09595"/>
<dbReference type="OrthoDB" id="85689at2157"/>
<evidence type="ECO:0000256" key="2">
    <source>
        <dbReference type="ARBA" id="ARBA00022692"/>
    </source>
</evidence>
<reference evidence="7 8" key="2">
    <citation type="journal article" date="2015" name="Genome Announc.">
        <title>Complete Genome Sequence of Hyperthermophilic Piezophilic Archaeon Palaeococcus pacificus DY20341T, Isolated from Deep-Sea Hydrothermal Sediments.</title>
        <authorList>
            <person name="Zeng X."/>
            <person name="Jebbar M."/>
            <person name="Shao Z."/>
        </authorList>
    </citation>
    <scope>NUCLEOTIDE SEQUENCE [LARGE SCALE GENOMIC DNA]</scope>
    <source>
        <strain evidence="7 8">DY20341</strain>
    </source>
</reference>
<feature type="transmembrane region" description="Helical" evidence="5">
    <location>
        <begin position="140"/>
        <end position="157"/>
    </location>
</feature>
<gene>
    <name evidence="7" type="ORF">PAP_09595</name>
</gene>
<organism evidence="7 8">
    <name type="scientific">Palaeococcus pacificus DY20341</name>
    <dbReference type="NCBI Taxonomy" id="1343739"/>
    <lineage>
        <taxon>Archaea</taxon>
        <taxon>Methanobacteriati</taxon>
        <taxon>Methanobacteriota</taxon>
        <taxon>Thermococci</taxon>
        <taxon>Thermococcales</taxon>
        <taxon>Thermococcaceae</taxon>
        <taxon>Palaeococcus</taxon>
    </lineage>
</organism>
<dbReference type="InterPro" id="IPR005829">
    <property type="entry name" value="Sugar_transporter_CS"/>
</dbReference>
<feature type="transmembrane region" description="Helical" evidence="5">
    <location>
        <begin position="243"/>
        <end position="262"/>
    </location>
</feature>
<evidence type="ECO:0000256" key="4">
    <source>
        <dbReference type="ARBA" id="ARBA00023136"/>
    </source>
</evidence>
<keyword evidence="2 5" id="KW-0812">Transmembrane</keyword>
<dbReference type="Pfam" id="PF07690">
    <property type="entry name" value="MFS_1"/>
    <property type="match status" value="1"/>
</dbReference>
<name>A0A075LVC7_9EURY</name>
<feature type="transmembrane region" description="Helical" evidence="5">
    <location>
        <begin position="363"/>
        <end position="382"/>
    </location>
</feature>
<evidence type="ECO:0000313" key="8">
    <source>
        <dbReference type="Proteomes" id="UP000027981"/>
    </source>
</evidence>
<protein>
    <recommendedName>
        <fullName evidence="6">Major facilitator superfamily (MFS) profile domain-containing protein</fullName>
    </recommendedName>
</protein>
<dbReference type="InterPro" id="IPR011701">
    <property type="entry name" value="MFS"/>
</dbReference>
<keyword evidence="8" id="KW-1185">Reference proteome</keyword>
<dbReference type="eggNOG" id="arCOG00132">
    <property type="taxonomic scope" value="Archaea"/>
</dbReference>
<evidence type="ECO:0000256" key="3">
    <source>
        <dbReference type="ARBA" id="ARBA00022989"/>
    </source>
</evidence>
<dbReference type="InterPro" id="IPR001958">
    <property type="entry name" value="Tet-R_TetA/multi-R_MdtG-like"/>
</dbReference>
<feature type="transmembrane region" description="Helical" evidence="5">
    <location>
        <begin position="211"/>
        <end position="231"/>
    </location>
</feature>
<feature type="transmembrane region" description="Helical" evidence="5">
    <location>
        <begin position="163"/>
        <end position="180"/>
    </location>
</feature>
<dbReference type="Proteomes" id="UP000027981">
    <property type="component" value="Chromosome"/>
</dbReference>
<dbReference type="PANTHER" id="PTHR23530:SF1">
    <property type="entry name" value="PERMEASE, MAJOR FACILITATOR SUPERFAMILY-RELATED"/>
    <property type="match status" value="1"/>
</dbReference>
<evidence type="ECO:0000259" key="6">
    <source>
        <dbReference type="PROSITE" id="PS50850"/>
    </source>
</evidence>
<dbReference type="PROSITE" id="PS50850">
    <property type="entry name" value="MFS"/>
    <property type="match status" value="1"/>
</dbReference>
<evidence type="ECO:0000256" key="5">
    <source>
        <dbReference type="SAM" id="Phobius"/>
    </source>
</evidence>
<dbReference type="SUPFAM" id="SSF103473">
    <property type="entry name" value="MFS general substrate transporter"/>
    <property type="match status" value="1"/>
</dbReference>
<proteinExistence type="predicted"/>
<dbReference type="GO" id="GO:0022857">
    <property type="term" value="F:transmembrane transporter activity"/>
    <property type="evidence" value="ECO:0007669"/>
    <property type="project" value="InterPro"/>
</dbReference>
<feature type="domain" description="Major facilitator superfamily (MFS) profile" evidence="6">
    <location>
        <begin position="1"/>
        <end position="385"/>
    </location>
</feature>
<keyword evidence="3 5" id="KW-1133">Transmembrane helix</keyword>